<feature type="compositionally biased region" description="Low complexity" evidence="1">
    <location>
        <begin position="176"/>
        <end position="201"/>
    </location>
</feature>
<keyword evidence="2" id="KW-1133">Transmembrane helix</keyword>
<evidence type="ECO:0000313" key="4">
    <source>
        <dbReference type="Proteomes" id="UP000009154"/>
    </source>
</evidence>
<dbReference type="Proteomes" id="UP000009154">
    <property type="component" value="Chromosome"/>
</dbReference>
<evidence type="ECO:0000256" key="1">
    <source>
        <dbReference type="SAM" id="MobiDB-lite"/>
    </source>
</evidence>
<keyword evidence="4" id="KW-1185">Reference proteome</keyword>
<dbReference type="eggNOG" id="ENOG5033WKZ">
    <property type="taxonomic scope" value="Bacteria"/>
</dbReference>
<name>H6MWV7_GORPV</name>
<proteinExistence type="predicted"/>
<dbReference type="KEGG" id="gpo:GPOL_c06940"/>
<organism evidence="3 4">
    <name type="scientific">Gordonia polyisoprenivorans (strain DSM 44266 / VH2)</name>
    <dbReference type="NCBI Taxonomy" id="1112204"/>
    <lineage>
        <taxon>Bacteria</taxon>
        <taxon>Bacillati</taxon>
        <taxon>Actinomycetota</taxon>
        <taxon>Actinomycetes</taxon>
        <taxon>Mycobacteriales</taxon>
        <taxon>Gordoniaceae</taxon>
        <taxon>Gordonia</taxon>
    </lineage>
</organism>
<protein>
    <submittedName>
        <fullName evidence="3">Uncharacterized protein</fullName>
    </submittedName>
</protein>
<feature type="transmembrane region" description="Helical" evidence="2">
    <location>
        <begin position="6"/>
        <end position="27"/>
    </location>
</feature>
<evidence type="ECO:0000313" key="3">
    <source>
        <dbReference type="EMBL" id="AFA71763.1"/>
    </source>
</evidence>
<dbReference type="STRING" id="1112204.GPOL_c06940"/>
<gene>
    <name evidence="3" type="ordered locus">GPOL_c06940</name>
</gene>
<dbReference type="HOGENOM" id="CLU_117573_0_0_11"/>
<sequence length="201" mass="20614">MGVEYWGVMAGIGLLAVVVAGVAFVRYRDRETEQLRRGASLAGELRALAAGDAVRLAAVEEYETSLYQRLFYVSTVSPRVRSAVWCLLAAVLSAAGALATRGDGLALTIVHWAALFLAVVFALATLFFAGLAAFHAATTPRVSFAESYANDGAADSDAARSGTAGSDTADSGVAGPDTAVSDADTPADADAPVTDKTAPTP</sequence>
<evidence type="ECO:0000256" key="2">
    <source>
        <dbReference type="SAM" id="Phobius"/>
    </source>
</evidence>
<dbReference type="EMBL" id="CP003119">
    <property type="protein sequence ID" value="AFA71763.1"/>
    <property type="molecule type" value="Genomic_DNA"/>
</dbReference>
<feature type="compositionally biased region" description="Low complexity" evidence="1">
    <location>
        <begin position="153"/>
        <end position="167"/>
    </location>
</feature>
<feature type="transmembrane region" description="Helical" evidence="2">
    <location>
        <begin position="82"/>
        <end position="100"/>
    </location>
</feature>
<feature type="transmembrane region" description="Helical" evidence="2">
    <location>
        <begin position="112"/>
        <end position="134"/>
    </location>
</feature>
<accession>H6MWV7</accession>
<reference evidence="3 4" key="1">
    <citation type="journal article" date="2012" name="Appl. Environ. Microbiol.">
        <title>Involvement of two latex-clearing proteins during rubber degradation and insights into the subsequent degradation pathway revealed by the genome sequence of Gordonia polyisoprenivorans strain VH2.</title>
        <authorList>
            <person name="Hiessl S."/>
            <person name="Schuldes J."/>
            <person name="Thurmer A."/>
            <person name="Halbsguth T."/>
            <person name="Broker D."/>
            <person name="Angelov A."/>
            <person name="Liebl W."/>
            <person name="Daniel R."/>
            <person name="Steinbuchel A."/>
        </authorList>
    </citation>
    <scope>NUCLEOTIDE SEQUENCE [LARGE SCALE GENOMIC DNA]</scope>
    <source>
        <strain evidence="4">DSM 44266 / VH2</strain>
    </source>
</reference>
<keyword evidence="2" id="KW-0472">Membrane</keyword>
<keyword evidence="2" id="KW-0812">Transmembrane</keyword>
<dbReference type="AlphaFoldDB" id="H6MWV7"/>
<feature type="region of interest" description="Disordered" evidence="1">
    <location>
        <begin position="153"/>
        <end position="201"/>
    </location>
</feature>